<feature type="compositionally biased region" description="Basic and acidic residues" evidence="7">
    <location>
        <begin position="342"/>
        <end position="352"/>
    </location>
</feature>
<evidence type="ECO:0000256" key="3">
    <source>
        <dbReference type="ARBA" id="ARBA00022448"/>
    </source>
</evidence>
<organism evidence="13 14">
    <name type="scientific">Passalora fulva</name>
    <name type="common">Tomato leaf mold</name>
    <name type="synonym">Cladosporium fulvum</name>
    <dbReference type="NCBI Taxonomy" id="5499"/>
    <lineage>
        <taxon>Eukaryota</taxon>
        <taxon>Fungi</taxon>
        <taxon>Dikarya</taxon>
        <taxon>Ascomycota</taxon>
        <taxon>Pezizomycotina</taxon>
        <taxon>Dothideomycetes</taxon>
        <taxon>Dothideomycetidae</taxon>
        <taxon>Mycosphaerellales</taxon>
        <taxon>Mycosphaerellaceae</taxon>
        <taxon>Fulvia</taxon>
    </lineage>
</organism>
<name>A0A9Q8P4W4_PASFU</name>
<dbReference type="PANTHER" id="PTHR13018:SF20">
    <property type="entry name" value="SPORULATION-SPECIFIC PROTEIN 75"/>
    <property type="match status" value="1"/>
</dbReference>
<dbReference type="KEGG" id="ffu:CLAFUR5_02683"/>
<feature type="transmembrane region" description="Helical" evidence="8">
    <location>
        <begin position="812"/>
        <end position="833"/>
    </location>
</feature>
<dbReference type="GeneID" id="71982561"/>
<comment type="subcellular location">
    <subcellularLocation>
        <location evidence="1">Membrane</location>
        <topology evidence="1">Multi-pass membrane protein</topology>
    </subcellularLocation>
</comment>
<evidence type="ECO:0000259" key="11">
    <source>
        <dbReference type="Pfam" id="PF13967"/>
    </source>
</evidence>
<dbReference type="Pfam" id="PF13967">
    <property type="entry name" value="RSN1_TM"/>
    <property type="match status" value="1"/>
</dbReference>
<dbReference type="GO" id="GO:0005227">
    <property type="term" value="F:calcium-activated cation channel activity"/>
    <property type="evidence" value="ECO:0007669"/>
    <property type="project" value="InterPro"/>
</dbReference>
<feature type="transmembrane region" description="Helical" evidence="8">
    <location>
        <begin position="118"/>
        <end position="136"/>
    </location>
</feature>
<feature type="compositionally biased region" description="Basic and acidic residues" evidence="7">
    <location>
        <begin position="1073"/>
        <end position="1100"/>
    </location>
</feature>
<dbReference type="GO" id="GO:0005886">
    <property type="term" value="C:plasma membrane"/>
    <property type="evidence" value="ECO:0007669"/>
    <property type="project" value="TreeGrafter"/>
</dbReference>
<feature type="region of interest" description="Disordered" evidence="7">
    <location>
        <begin position="1073"/>
        <end position="1131"/>
    </location>
</feature>
<dbReference type="InterPro" id="IPR032880">
    <property type="entry name" value="CSC1/OSCA1-like_N"/>
</dbReference>
<feature type="transmembrane region" description="Helical" evidence="8">
    <location>
        <begin position="164"/>
        <end position="183"/>
    </location>
</feature>
<dbReference type="Proteomes" id="UP000756132">
    <property type="component" value="Chromosome 2"/>
</dbReference>
<feature type="domain" description="10TM putative phosphate transporter extracellular tail" evidence="10">
    <location>
        <begin position="1184"/>
        <end position="1274"/>
    </location>
</feature>
<evidence type="ECO:0000256" key="7">
    <source>
        <dbReference type="SAM" id="MobiDB-lite"/>
    </source>
</evidence>
<feature type="domain" description="CSC1/OSCA1-like N-terminal transmembrane" evidence="11">
    <location>
        <begin position="36"/>
        <end position="185"/>
    </location>
</feature>
<dbReference type="PANTHER" id="PTHR13018">
    <property type="entry name" value="PROBABLE MEMBRANE PROTEIN DUF221-RELATED"/>
    <property type="match status" value="1"/>
</dbReference>
<feature type="domain" description="CSC1/OSCA1-like cytosolic" evidence="12">
    <location>
        <begin position="209"/>
        <end position="290"/>
    </location>
</feature>
<evidence type="ECO:0000256" key="2">
    <source>
        <dbReference type="ARBA" id="ARBA00007779"/>
    </source>
</evidence>
<evidence type="ECO:0000256" key="4">
    <source>
        <dbReference type="ARBA" id="ARBA00022692"/>
    </source>
</evidence>
<keyword evidence="6 8" id="KW-0472">Membrane</keyword>
<dbReference type="Pfam" id="PF12621">
    <property type="entry name" value="PHM7_ext"/>
    <property type="match status" value="1"/>
</dbReference>
<evidence type="ECO:0000313" key="14">
    <source>
        <dbReference type="Proteomes" id="UP000756132"/>
    </source>
</evidence>
<dbReference type="OMA" id="FVQFNHQ"/>
<dbReference type="OrthoDB" id="1076608at2759"/>
<evidence type="ECO:0000256" key="6">
    <source>
        <dbReference type="ARBA" id="ARBA00023136"/>
    </source>
</evidence>
<feature type="region of interest" description="Disordered" evidence="7">
    <location>
        <begin position="417"/>
        <end position="591"/>
    </location>
</feature>
<dbReference type="InterPro" id="IPR003864">
    <property type="entry name" value="CSC1/OSCA1-like_7TM"/>
</dbReference>
<dbReference type="EMBL" id="CP090164">
    <property type="protein sequence ID" value="UJO13289.1"/>
    <property type="molecule type" value="Genomic_DNA"/>
</dbReference>
<dbReference type="Pfam" id="PF02714">
    <property type="entry name" value="RSN1_7TM"/>
    <property type="match status" value="1"/>
</dbReference>
<gene>
    <name evidence="13" type="ORF">CLAFUR5_02683</name>
</gene>
<feature type="region of interest" description="Disordered" evidence="7">
    <location>
        <begin position="280"/>
        <end position="327"/>
    </location>
</feature>
<keyword evidence="14" id="KW-1185">Reference proteome</keyword>
<keyword evidence="5 8" id="KW-1133">Transmembrane helix</keyword>
<evidence type="ECO:0000256" key="5">
    <source>
        <dbReference type="ARBA" id="ARBA00022989"/>
    </source>
</evidence>
<feature type="transmembrane region" description="Helical" evidence="8">
    <location>
        <begin position="771"/>
        <end position="792"/>
    </location>
</feature>
<reference evidence="13" key="2">
    <citation type="journal article" date="2022" name="Microb. Genom.">
        <title>A chromosome-scale genome assembly of the tomato pathogen Cladosporium fulvum reveals a compartmentalized genome architecture and the presence of a dispensable chromosome.</title>
        <authorList>
            <person name="Zaccaron A.Z."/>
            <person name="Chen L.H."/>
            <person name="Samaras A."/>
            <person name="Stergiopoulos I."/>
        </authorList>
    </citation>
    <scope>NUCLEOTIDE SEQUENCE</scope>
    <source>
        <strain evidence="13">Race5_Kim</strain>
    </source>
</reference>
<evidence type="ECO:0000256" key="1">
    <source>
        <dbReference type="ARBA" id="ARBA00004141"/>
    </source>
</evidence>
<protein>
    <recommendedName>
        <fullName evidence="15">DUF221-domain-containing protein</fullName>
    </recommendedName>
</protein>
<keyword evidence="3" id="KW-0813">Transport</keyword>
<feature type="compositionally biased region" description="Polar residues" evidence="7">
    <location>
        <begin position="1110"/>
        <end position="1119"/>
    </location>
</feature>
<feature type="compositionally biased region" description="Basic and acidic residues" evidence="7">
    <location>
        <begin position="539"/>
        <end position="578"/>
    </location>
</feature>
<feature type="transmembrane region" description="Helical" evidence="8">
    <location>
        <begin position="35"/>
        <end position="57"/>
    </location>
</feature>
<comment type="similarity">
    <text evidence="2">Belongs to the CSC1 (TC 1.A.17) family.</text>
</comment>
<evidence type="ECO:0000259" key="12">
    <source>
        <dbReference type="Pfam" id="PF14703"/>
    </source>
</evidence>
<evidence type="ECO:0000259" key="9">
    <source>
        <dbReference type="Pfam" id="PF02714"/>
    </source>
</evidence>
<feature type="transmembrane region" description="Helical" evidence="8">
    <location>
        <begin position="714"/>
        <end position="733"/>
    </location>
</feature>
<evidence type="ECO:0000256" key="8">
    <source>
        <dbReference type="SAM" id="Phobius"/>
    </source>
</evidence>
<dbReference type="RefSeq" id="XP_047757655.1">
    <property type="nucleotide sequence ID" value="XM_047901831.1"/>
</dbReference>
<feature type="transmembrane region" description="Helical" evidence="8">
    <location>
        <begin position="997"/>
        <end position="1016"/>
    </location>
</feature>
<keyword evidence="4 8" id="KW-0812">Transmembrane</keyword>
<feature type="domain" description="CSC1/OSCA1-like 7TM region" evidence="9">
    <location>
        <begin position="716"/>
        <end position="989"/>
    </location>
</feature>
<sequence>MDPPSPTATCESGIFGLINCNAGAATTNEGQTVGALVAAIAGSFVSLGVQLLIFLLLRLRLSRIYRPKSYLVPERERVPQPPGGLIGWLYPLFTTDNLTLIQKCGLDAYFFLRFLRMLLKLFFPAALIIIPILLPINKTAHADEVHGLDRYSISNIGKQFAHRLWAHTILAVMFVAWFFYVVFKELRGYIRVRQAFLTSPQHRIRASATTVLVTGIPRKWLTLEALSGLYDVFPGGIRNIWINRNFDELADKVSQRDKWAKNLEDAETVLIKKCRTKHAEAEKKRAKAEGRKAKTKDEKKQDKANEDAAAEQMAHGEGVSAGGEQRNQLPQGMQDILEEEEERQHDKMENQRNKNPFGAIGQGLDGVGQGFQKFGKGIGQFGNKIVGGVESELHKAGHDFDRTTNTLNTGGLGAGFATDDSLYRVPTAGDGPASPRPSTVLSRNVSPRLPGGSQIDTLPRQTRHPLAGQQGSSNSDDTLGVPDIQTTRPSGESRPREPLNIEEPPSHAAKRRPWDLFKNNDRSLVLPSPQPHIQEDDEFPLHDSGSDEKERKGSTEKNISDSKTTEKSHFWKKGDNKTTEYPQSFDKDWDEDQDEEPYWRRYMKPEDRETIRLPVFSATWWPALPLMGKKVDRIYECRRQLARLNAEIEADQNDVEKFSYMNSAFIQFNHQVAAHMCCQSLSHHIPQQMAPRLVEISPDDVLWDNMAIKWWERYLRTVVVLLISAGLIVFYAIPVAFTSLLNHITTLAQVVPWLGWLEKAPKTVQSIIQGLLPPALLAVILLLVPIIFRLLVKQQGVATGNAKELGVQQWYFAFLFIQVFLVVTISGGLTNFFSEAATNPGSIVEQLASNLPKASTYFFSYLTVQALSNSASALLQVGSLFMWFIMAPISDSTARAKWRRQTNLNNVQWGTFFPPFTNFATIGIVYSIISPMILVFMIFIFGLFWIVQRYNVLFVYQFRHDTGGLLFPVAINQLFTGLYFLELCLIGLFFAISGQAFPQAIIMIILLVATICYQWLLNVAFKPLFQYLPITLEDEAVIRDEEFARAQASKFAPLNQGDRADEDPRDIQDALEEREQREHDADHAAEDAEKRDVEQRRRSDTPGSAHSPDARTQGSTPRTGQGAWHERKDTAKPLWSTEKWKRVAPEAVGALRFLADGTRNDKPERDPEAQHTVGDVLFSGYADELEDLSPDERDVLVRYAFQHSALRARRPVVWIPRDALGVSDDEIKRAKKMSTVKVDNENGGKEEKTNIWMSNEGTALDGKGRVVFRRSPPDFSNIDLIAL</sequence>
<feature type="transmembrane region" description="Helical" evidence="8">
    <location>
        <begin position="966"/>
        <end position="990"/>
    </location>
</feature>
<accession>A0A9Q8P4W4</accession>
<evidence type="ECO:0008006" key="15">
    <source>
        <dbReference type="Google" id="ProtNLM"/>
    </source>
</evidence>
<evidence type="ECO:0000313" key="13">
    <source>
        <dbReference type="EMBL" id="UJO13289.1"/>
    </source>
</evidence>
<dbReference type="InterPro" id="IPR045122">
    <property type="entry name" value="Csc1-like"/>
</dbReference>
<dbReference type="InterPro" id="IPR027815">
    <property type="entry name" value="CSC1/OSCA1-like_cyt"/>
</dbReference>
<proteinExistence type="inferred from homology"/>
<feature type="transmembrane region" description="Helical" evidence="8">
    <location>
        <begin position="924"/>
        <end position="946"/>
    </location>
</feature>
<dbReference type="InterPro" id="IPR022257">
    <property type="entry name" value="PHM7_ext"/>
</dbReference>
<feature type="compositionally biased region" description="Polar residues" evidence="7">
    <location>
        <begin position="436"/>
        <end position="445"/>
    </location>
</feature>
<reference evidence="13" key="1">
    <citation type="submission" date="2021-12" db="EMBL/GenBank/DDBJ databases">
        <authorList>
            <person name="Zaccaron A."/>
            <person name="Stergiopoulos I."/>
        </authorList>
    </citation>
    <scope>NUCLEOTIDE SEQUENCE</scope>
    <source>
        <strain evidence="13">Race5_Kim</strain>
    </source>
</reference>
<evidence type="ECO:0000259" key="10">
    <source>
        <dbReference type="Pfam" id="PF12621"/>
    </source>
</evidence>
<feature type="compositionally biased region" description="Basic and acidic residues" evidence="7">
    <location>
        <begin position="512"/>
        <end position="521"/>
    </location>
</feature>
<feature type="transmembrane region" description="Helical" evidence="8">
    <location>
        <begin position="871"/>
        <end position="890"/>
    </location>
</feature>
<feature type="domain" description="CSC1/OSCA1-like cytosolic" evidence="12">
    <location>
        <begin position="615"/>
        <end position="705"/>
    </location>
</feature>
<feature type="compositionally biased region" description="Basic and acidic residues" evidence="7">
    <location>
        <begin position="280"/>
        <end position="306"/>
    </location>
</feature>
<dbReference type="Pfam" id="PF14703">
    <property type="entry name" value="PHM7_cyt"/>
    <property type="match status" value="2"/>
</dbReference>
<feature type="region of interest" description="Disordered" evidence="7">
    <location>
        <begin position="340"/>
        <end position="360"/>
    </location>
</feature>